<accession>A0A8H6LY96</accession>
<dbReference type="EMBL" id="JACGCI010000083">
    <property type="protein sequence ID" value="KAF6747275.1"/>
    <property type="molecule type" value="Genomic_DNA"/>
</dbReference>
<comment type="caution">
    <text evidence="1">The sequence shown here is derived from an EMBL/GenBank/DDBJ whole genome shotgun (WGS) entry which is preliminary data.</text>
</comment>
<organism evidence="1 2">
    <name type="scientific">Ephemerocybe angulata</name>
    <dbReference type="NCBI Taxonomy" id="980116"/>
    <lineage>
        <taxon>Eukaryota</taxon>
        <taxon>Fungi</taxon>
        <taxon>Dikarya</taxon>
        <taxon>Basidiomycota</taxon>
        <taxon>Agaricomycotina</taxon>
        <taxon>Agaricomycetes</taxon>
        <taxon>Agaricomycetidae</taxon>
        <taxon>Agaricales</taxon>
        <taxon>Agaricineae</taxon>
        <taxon>Psathyrellaceae</taxon>
        <taxon>Ephemerocybe</taxon>
    </lineage>
</organism>
<dbReference type="Proteomes" id="UP000521943">
    <property type="component" value="Unassembled WGS sequence"/>
</dbReference>
<dbReference type="OrthoDB" id="3063824at2759"/>
<proteinExistence type="predicted"/>
<sequence length="171" mass="19334">MLQRGQGDKIRCGAEEDETPFFSGLLNITAGTMKGAVMEWTTFHDWGTIKRPVSYEDALNLIERLANTDHNDRRSLKKATRPGYTTGEWTISRMGLSRYAISPPQKVPGRDPGPRLRSGYRFRRLPIPVQLAGESTCRVQRVSSGWRVSDTRGPGHQTFTKYAVFMLRSES</sequence>
<evidence type="ECO:0000313" key="2">
    <source>
        <dbReference type="Proteomes" id="UP000521943"/>
    </source>
</evidence>
<reference evidence="1 2" key="1">
    <citation type="submission" date="2020-07" db="EMBL/GenBank/DDBJ databases">
        <title>Comparative genomics of pyrophilous fungi reveals a link between fire events and developmental genes.</title>
        <authorList>
            <consortium name="DOE Joint Genome Institute"/>
            <person name="Steindorff A.S."/>
            <person name="Carver A."/>
            <person name="Calhoun S."/>
            <person name="Stillman K."/>
            <person name="Liu H."/>
            <person name="Lipzen A."/>
            <person name="Pangilinan J."/>
            <person name="Labutti K."/>
            <person name="Bruns T.D."/>
            <person name="Grigoriev I.V."/>
        </authorList>
    </citation>
    <scope>NUCLEOTIDE SEQUENCE [LARGE SCALE GENOMIC DNA]</scope>
    <source>
        <strain evidence="1 2">CBS 144469</strain>
    </source>
</reference>
<evidence type="ECO:0000313" key="1">
    <source>
        <dbReference type="EMBL" id="KAF6747275.1"/>
    </source>
</evidence>
<dbReference type="AlphaFoldDB" id="A0A8H6LY96"/>
<name>A0A8H6LY96_9AGAR</name>
<protein>
    <submittedName>
        <fullName evidence="1">Uncharacterized protein</fullName>
    </submittedName>
</protein>
<gene>
    <name evidence="1" type="ORF">DFP72DRAFT_854587</name>
</gene>
<keyword evidence="2" id="KW-1185">Reference proteome</keyword>